<gene>
    <name evidence="5" type="ORF">V6N12_028149</name>
</gene>
<reference evidence="5 6" key="1">
    <citation type="journal article" date="2024" name="G3 (Bethesda)">
        <title>Genome assembly of Hibiscus sabdariffa L. provides insights into metabolisms of medicinal natural products.</title>
        <authorList>
            <person name="Kim T."/>
        </authorList>
    </citation>
    <scope>NUCLEOTIDE SEQUENCE [LARGE SCALE GENOMIC DNA]</scope>
    <source>
        <strain evidence="5">TK-2024</strain>
        <tissue evidence="5">Old leaves</tissue>
    </source>
</reference>
<dbReference type="PANTHER" id="PTHR47293:SF70">
    <property type="entry name" value="JACALIN-RELATED LECTIN 24-RELATED"/>
    <property type="match status" value="1"/>
</dbReference>
<evidence type="ECO:0000259" key="4">
    <source>
        <dbReference type="PROSITE" id="PS51752"/>
    </source>
</evidence>
<dbReference type="InterPro" id="IPR001229">
    <property type="entry name" value="Jacalin-like_lectin_dom"/>
</dbReference>
<feature type="domain" description="Jacalin-type lectin" evidence="4">
    <location>
        <begin position="1"/>
        <end position="110"/>
    </location>
</feature>
<proteinExistence type="inferred from homology"/>
<keyword evidence="3" id="KW-0472">Membrane</keyword>
<keyword evidence="3" id="KW-1133">Transmembrane helix</keyword>
<keyword evidence="6" id="KW-1185">Reference proteome</keyword>
<comment type="caution">
    <text evidence="5">The sequence shown here is derived from an EMBL/GenBank/DDBJ whole genome shotgun (WGS) entry which is preliminary data.</text>
</comment>
<keyword evidence="2" id="KW-0430">Lectin</keyword>
<accession>A0ABR2F500</accession>
<evidence type="ECO:0000313" key="6">
    <source>
        <dbReference type="Proteomes" id="UP001472677"/>
    </source>
</evidence>
<dbReference type="InterPro" id="IPR036404">
    <property type="entry name" value="Jacalin-like_lectin_dom_sf"/>
</dbReference>
<organism evidence="5 6">
    <name type="scientific">Hibiscus sabdariffa</name>
    <name type="common">roselle</name>
    <dbReference type="NCBI Taxonomy" id="183260"/>
    <lineage>
        <taxon>Eukaryota</taxon>
        <taxon>Viridiplantae</taxon>
        <taxon>Streptophyta</taxon>
        <taxon>Embryophyta</taxon>
        <taxon>Tracheophyta</taxon>
        <taxon>Spermatophyta</taxon>
        <taxon>Magnoliopsida</taxon>
        <taxon>eudicotyledons</taxon>
        <taxon>Gunneridae</taxon>
        <taxon>Pentapetalae</taxon>
        <taxon>rosids</taxon>
        <taxon>malvids</taxon>
        <taxon>Malvales</taxon>
        <taxon>Malvaceae</taxon>
        <taxon>Malvoideae</taxon>
        <taxon>Hibiscus</taxon>
    </lineage>
</organism>
<dbReference type="EMBL" id="JBBPBM010000008">
    <property type="protein sequence ID" value="KAK8572087.1"/>
    <property type="molecule type" value="Genomic_DNA"/>
</dbReference>
<dbReference type="Gene3D" id="2.100.10.30">
    <property type="entry name" value="Jacalin-like lectin domain"/>
    <property type="match status" value="1"/>
</dbReference>
<evidence type="ECO:0000256" key="3">
    <source>
        <dbReference type="SAM" id="Phobius"/>
    </source>
</evidence>
<evidence type="ECO:0000256" key="2">
    <source>
        <dbReference type="ARBA" id="ARBA00022734"/>
    </source>
</evidence>
<dbReference type="SUPFAM" id="SSF51101">
    <property type="entry name" value="Mannose-binding lectins"/>
    <property type="match status" value="1"/>
</dbReference>
<evidence type="ECO:0000256" key="1">
    <source>
        <dbReference type="ARBA" id="ARBA00006568"/>
    </source>
</evidence>
<sequence>MIESLKYIFLIPILPLLLYNSSILLHLAKFIIGVEGMLEPVNGIRSLTFVTNKRKFGPFGFNGVGGSGSGMDCSKLAPFDLHFGLSRRFGGFNGIVKSGQISSIGGYLKI</sequence>
<dbReference type="Proteomes" id="UP001472677">
    <property type="component" value="Unassembled WGS sequence"/>
</dbReference>
<protein>
    <recommendedName>
        <fullName evidence="4">Jacalin-type lectin domain-containing protein</fullName>
    </recommendedName>
</protein>
<keyword evidence="3" id="KW-0812">Transmembrane</keyword>
<feature type="transmembrane region" description="Helical" evidence="3">
    <location>
        <begin position="7"/>
        <end position="28"/>
    </location>
</feature>
<dbReference type="Pfam" id="PF01419">
    <property type="entry name" value="Jacalin"/>
    <property type="match status" value="1"/>
</dbReference>
<comment type="similarity">
    <text evidence="1">Belongs to the jacalin lectin family.</text>
</comment>
<name>A0ABR2F500_9ROSI</name>
<evidence type="ECO:0000313" key="5">
    <source>
        <dbReference type="EMBL" id="KAK8572087.1"/>
    </source>
</evidence>
<dbReference type="PANTHER" id="PTHR47293">
    <property type="entry name" value="JACALIN-RELATED LECTIN 3"/>
    <property type="match status" value="1"/>
</dbReference>
<dbReference type="PROSITE" id="PS51752">
    <property type="entry name" value="JACALIN_LECTIN"/>
    <property type="match status" value="1"/>
</dbReference>